<keyword evidence="3" id="KW-0378">Hydrolase</keyword>
<dbReference type="GO" id="GO:0080120">
    <property type="term" value="P:CAAX-box protein maturation"/>
    <property type="evidence" value="ECO:0007669"/>
    <property type="project" value="UniProtKB-ARBA"/>
</dbReference>
<keyword evidence="1" id="KW-0472">Membrane</keyword>
<dbReference type="EMBL" id="CAADHO010000008">
    <property type="protein sequence ID" value="VFQ46341.1"/>
    <property type="molecule type" value="Genomic_DNA"/>
</dbReference>
<keyword evidence="3" id="KW-0645">Protease</keyword>
<keyword evidence="4" id="KW-1185">Reference proteome</keyword>
<feature type="transmembrane region" description="Helical" evidence="1">
    <location>
        <begin position="189"/>
        <end position="209"/>
    </location>
</feature>
<organism evidence="3 4">
    <name type="scientific">Desulfoluna butyratoxydans</name>
    <dbReference type="NCBI Taxonomy" id="231438"/>
    <lineage>
        <taxon>Bacteria</taxon>
        <taxon>Pseudomonadati</taxon>
        <taxon>Thermodesulfobacteriota</taxon>
        <taxon>Desulfobacteria</taxon>
        <taxon>Desulfobacterales</taxon>
        <taxon>Desulfolunaceae</taxon>
        <taxon>Desulfoluna</taxon>
    </lineage>
</organism>
<evidence type="ECO:0000259" key="2">
    <source>
        <dbReference type="Pfam" id="PF02517"/>
    </source>
</evidence>
<dbReference type="GO" id="GO:0006508">
    <property type="term" value="P:proteolysis"/>
    <property type="evidence" value="ECO:0007669"/>
    <property type="project" value="UniProtKB-KW"/>
</dbReference>
<evidence type="ECO:0000256" key="1">
    <source>
        <dbReference type="SAM" id="Phobius"/>
    </source>
</evidence>
<feature type="transmembrane region" description="Helical" evidence="1">
    <location>
        <begin position="116"/>
        <end position="135"/>
    </location>
</feature>
<dbReference type="AlphaFoldDB" id="A0A4U8YR40"/>
<sequence length="210" mass="22165">MAPEPQMTRSLVAASLVLLLEAAGQSLAPMAPPLALILVLRIVQGTIMVLLLRDRFVRGDLGRLSFEALTQATKRGVVWCLGFGAVVGAVALVLAVAGINPLHLIRMHLPQDPSTLALFFVTGCLVAPLAEELFFRGIVYRLLRPMGVIPAVLISTLVFAAAHAMHGVVPVTQLAGGLLFAVAYEKEGHLAVPVIIHGAGNTALFTLSLI</sequence>
<keyword evidence="1" id="KW-1133">Transmembrane helix</keyword>
<dbReference type="PANTHER" id="PTHR36435:SF1">
    <property type="entry name" value="CAAX AMINO TERMINAL PROTEASE FAMILY PROTEIN"/>
    <property type="match status" value="1"/>
</dbReference>
<dbReference type="Pfam" id="PF02517">
    <property type="entry name" value="Rce1-like"/>
    <property type="match status" value="1"/>
</dbReference>
<feature type="transmembrane region" description="Helical" evidence="1">
    <location>
        <begin position="34"/>
        <end position="56"/>
    </location>
</feature>
<reference evidence="3 4" key="1">
    <citation type="submission" date="2019-03" db="EMBL/GenBank/DDBJ databases">
        <authorList>
            <person name="Nijsse B."/>
        </authorList>
    </citation>
    <scope>NUCLEOTIDE SEQUENCE [LARGE SCALE GENOMIC DNA]</scope>
    <source>
        <strain evidence="3">Desulfoluna butyratoxydans MSL71</strain>
    </source>
</reference>
<dbReference type="InterPro" id="IPR052710">
    <property type="entry name" value="CAAX_protease"/>
</dbReference>
<evidence type="ECO:0000313" key="3">
    <source>
        <dbReference type="EMBL" id="VFQ46341.1"/>
    </source>
</evidence>
<feature type="domain" description="CAAX prenyl protease 2/Lysostaphin resistance protein A-like" evidence="2">
    <location>
        <begin position="114"/>
        <end position="202"/>
    </location>
</feature>
<dbReference type="GO" id="GO:0004175">
    <property type="term" value="F:endopeptidase activity"/>
    <property type="evidence" value="ECO:0007669"/>
    <property type="project" value="UniProtKB-ARBA"/>
</dbReference>
<name>A0A4U8YR40_9BACT</name>
<dbReference type="InterPro" id="IPR003675">
    <property type="entry name" value="Rce1/LyrA-like_dom"/>
</dbReference>
<accession>A0A4U8YR40</accession>
<keyword evidence="1" id="KW-0812">Transmembrane</keyword>
<gene>
    <name evidence="3" type="ORF">MSL71_40050</name>
</gene>
<dbReference type="Proteomes" id="UP000507962">
    <property type="component" value="Unassembled WGS sequence"/>
</dbReference>
<feature type="transmembrane region" description="Helical" evidence="1">
    <location>
        <begin position="77"/>
        <end position="96"/>
    </location>
</feature>
<evidence type="ECO:0000313" key="4">
    <source>
        <dbReference type="Proteomes" id="UP000507962"/>
    </source>
</evidence>
<dbReference type="PANTHER" id="PTHR36435">
    <property type="entry name" value="SLR1288 PROTEIN"/>
    <property type="match status" value="1"/>
</dbReference>
<proteinExistence type="predicted"/>
<protein>
    <submittedName>
        <fullName evidence="3">Caax amino terminal protease</fullName>
    </submittedName>
</protein>
<feature type="transmembrane region" description="Helical" evidence="1">
    <location>
        <begin position="147"/>
        <end position="169"/>
    </location>
</feature>